<organism evidence="3 4">
    <name type="scientific">Catenulispora yoronensis</name>
    <dbReference type="NCBI Taxonomy" id="450799"/>
    <lineage>
        <taxon>Bacteria</taxon>
        <taxon>Bacillati</taxon>
        <taxon>Actinomycetota</taxon>
        <taxon>Actinomycetes</taxon>
        <taxon>Catenulisporales</taxon>
        <taxon>Catenulisporaceae</taxon>
        <taxon>Catenulispora</taxon>
    </lineage>
</organism>
<sequence>MARKRLAAFVLVACLGVAGCGSSGTVSGAPSAPSSTGGADQAATTSDPGAVAASSSESDALPVATDPCKLVTKAEAQKLIGTALQDAVEAGQGTDAPSCTYSGPTSGPTAQVEVHTGDGAKKYYDLQRGPLAHQLQAESGIGDEAWIDKDDMSIFVRKGDGWFVIHLVSLDDVEKFLPGLRTAAKAAVARI</sequence>
<accession>A0ABP5FBL8</accession>
<proteinExistence type="predicted"/>
<feature type="compositionally biased region" description="Low complexity" evidence="1">
    <location>
        <begin position="25"/>
        <end position="39"/>
    </location>
</feature>
<protein>
    <recommendedName>
        <fullName evidence="5">DUF3558 domain-containing protein</fullName>
    </recommendedName>
</protein>
<dbReference type="PROSITE" id="PS51257">
    <property type="entry name" value="PROKAR_LIPOPROTEIN"/>
    <property type="match status" value="1"/>
</dbReference>
<keyword evidence="2" id="KW-0732">Signal</keyword>
<evidence type="ECO:0008006" key="5">
    <source>
        <dbReference type="Google" id="ProtNLM"/>
    </source>
</evidence>
<dbReference type="Pfam" id="PF12079">
    <property type="entry name" value="DUF3558"/>
    <property type="match status" value="1"/>
</dbReference>
<evidence type="ECO:0000256" key="1">
    <source>
        <dbReference type="SAM" id="MobiDB-lite"/>
    </source>
</evidence>
<dbReference type="RefSeq" id="WP_344665043.1">
    <property type="nucleotide sequence ID" value="NZ_BAAAQN010000007.1"/>
</dbReference>
<evidence type="ECO:0000313" key="4">
    <source>
        <dbReference type="Proteomes" id="UP001500751"/>
    </source>
</evidence>
<dbReference type="InterPro" id="IPR024520">
    <property type="entry name" value="DUF3558"/>
</dbReference>
<feature type="chain" id="PRO_5045666619" description="DUF3558 domain-containing protein" evidence="2">
    <location>
        <begin position="29"/>
        <end position="191"/>
    </location>
</feature>
<feature type="compositionally biased region" description="Polar residues" evidence="1">
    <location>
        <begin position="42"/>
        <end position="58"/>
    </location>
</feature>
<dbReference type="EMBL" id="BAAAQN010000007">
    <property type="protein sequence ID" value="GAA2021404.1"/>
    <property type="molecule type" value="Genomic_DNA"/>
</dbReference>
<keyword evidence="4" id="KW-1185">Reference proteome</keyword>
<reference evidence="4" key="1">
    <citation type="journal article" date="2019" name="Int. J. Syst. Evol. Microbiol.">
        <title>The Global Catalogue of Microorganisms (GCM) 10K type strain sequencing project: providing services to taxonomists for standard genome sequencing and annotation.</title>
        <authorList>
            <consortium name="The Broad Institute Genomics Platform"/>
            <consortium name="The Broad Institute Genome Sequencing Center for Infectious Disease"/>
            <person name="Wu L."/>
            <person name="Ma J."/>
        </authorList>
    </citation>
    <scope>NUCLEOTIDE SEQUENCE [LARGE SCALE GENOMIC DNA]</scope>
    <source>
        <strain evidence="4">JCM 16014</strain>
    </source>
</reference>
<comment type="caution">
    <text evidence="3">The sequence shown here is derived from an EMBL/GenBank/DDBJ whole genome shotgun (WGS) entry which is preliminary data.</text>
</comment>
<evidence type="ECO:0000256" key="2">
    <source>
        <dbReference type="SAM" id="SignalP"/>
    </source>
</evidence>
<gene>
    <name evidence="3" type="ORF">GCM10009839_18020</name>
</gene>
<dbReference type="Proteomes" id="UP001500751">
    <property type="component" value="Unassembled WGS sequence"/>
</dbReference>
<feature type="signal peptide" evidence="2">
    <location>
        <begin position="1"/>
        <end position="28"/>
    </location>
</feature>
<evidence type="ECO:0000313" key="3">
    <source>
        <dbReference type="EMBL" id="GAA2021404.1"/>
    </source>
</evidence>
<feature type="region of interest" description="Disordered" evidence="1">
    <location>
        <begin position="25"/>
        <end position="58"/>
    </location>
</feature>
<name>A0ABP5FBL8_9ACTN</name>